<dbReference type="InterPro" id="IPR019554">
    <property type="entry name" value="Soluble_ligand-bd"/>
</dbReference>
<keyword evidence="2" id="KW-0472">Membrane</keyword>
<dbReference type="SMART" id="SM00278">
    <property type="entry name" value="HhH1"/>
    <property type="match status" value="2"/>
</dbReference>
<protein>
    <submittedName>
        <fullName evidence="4">Helix-hairpin-helix domain-containing protein</fullName>
    </submittedName>
</protein>
<evidence type="ECO:0000313" key="4">
    <source>
        <dbReference type="EMBL" id="XDV69668.1"/>
    </source>
</evidence>
<feature type="domain" description="Helix-hairpin-helix DNA-binding motif class 1" evidence="3">
    <location>
        <begin position="249"/>
        <end position="268"/>
    </location>
</feature>
<dbReference type="NCBIfam" id="TIGR00426">
    <property type="entry name" value="competence protein ComEA helix-hairpin-helix repeat region"/>
    <property type="match status" value="1"/>
</dbReference>
<feature type="region of interest" description="Disordered" evidence="1">
    <location>
        <begin position="92"/>
        <end position="123"/>
    </location>
</feature>
<keyword evidence="2" id="KW-1133">Transmembrane helix</keyword>
<accession>A0AB39YKC6</accession>
<dbReference type="GO" id="GO:0006281">
    <property type="term" value="P:DNA repair"/>
    <property type="evidence" value="ECO:0007669"/>
    <property type="project" value="InterPro"/>
</dbReference>
<organism evidence="4">
    <name type="scientific">Paenarthrobacter sp. AMU7</name>
    <dbReference type="NCBI Taxonomy" id="3162492"/>
    <lineage>
        <taxon>Bacteria</taxon>
        <taxon>Bacillati</taxon>
        <taxon>Actinomycetota</taxon>
        <taxon>Actinomycetes</taxon>
        <taxon>Micrococcales</taxon>
        <taxon>Micrococcaceae</taxon>
        <taxon>Paenarthrobacter</taxon>
    </lineage>
</organism>
<dbReference type="Gene3D" id="1.10.150.280">
    <property type="entry name" value="AF1531-like domain"/>
    <property type="match status" value="1"/>
</dbReference>
<proteinExistence type="predicted"/>
<reference evidence="4" key="1">
    <citation type="submission" date="2024-07" db="EMBL/GenBank/DDBJ databases">
        <authorList>
            <person name="Li J."/>
            <person name="Wei H."/>
            <person name="Ma J."/>
        </authorList>
    </citation>
    <scope>NUCLEOTIDE SEQUENCE</scope>
    <source>
        <strain evidence="4">AMU7</strain>
    </source>
</reference>
<dbReference type="InterPro" id="IPR003583">
    <property type="entry name" value="Hlx-hairpin-Hlx_DNA-bd_motif"/>
</dbReference>
<keyword evidence="2" id="KW-0812">Transmembrane</keyword>
<dbReference type="Pfam" id="PF12836">
    <property type="entry name" value="HHH_3"/>
    <property type="match status" value="1"/>
</dbReference>
<feature type="region of interest" description="Disordered" evidence="1">
    <location>
        <begin position="187"/>
        <end position="208"/>
    </location>
</feature>
<feature type="transmembrane region" description="Helical" evidence="2">
    <location>
        <begin position="67"/>
        <end position="86"/>
    </location>
</feature>
<dbReference type="InterPro" id="IPR004509">
    <property type="entry name" value="Competence_ComEA_HhH"/>
</dbReference>
<dbReference type="PANTHER" id="PTHR21180">
    <property type="entry name" value="ENDONUCLEASE/EXONUCLEASE/PHOSPHATASE FAMILY DOMAIN-CONTAINING PROTEIN 1"/>
    <property type="match status" value="1"/>
</dbReference>
<feature type="compositionally biased region" description="Low complexity" evidence="1">
    <location>
        <begin position="100"/>
        <end position="123"/>
    </location>
</feature>
<dbReference type="SUPFAM" id="SSF47781">
    <property type="entry name" value="RuvA domain 2-like"/>
    <property type="match status" value="1"/>
</dbReference>
<dbReference type="InterPro" id="IPR051675">
    <property type="entry name" value="Endo/Exo/Phosphatase_dom_1"/>
</dbReference>
<dbReference type="GO" id="GO:0015628">
    <property type="term" value="P:protein secretion by the type II secretion system"/>
    <property type="evidence" value="ECO:0007669"/>
    <property type="project" value="TreeGrafter"/>
</dbReference>
<dbReference type="EMBL" id="CP165735">
    <property type="protein sequence ID" value="XDV69668.1"/>
    <property type="molecule type" value="Genomic_DNA"/>
</dbReference>
<evidence type="ECO:0000256" key="1">
    <source>
        <dbReference type="SAM" id="MobiDB-lite"/>
    </source>
</evidence>
<sequence length="274" mass="28090">MPRWNRDSSLDAAATAARQRFTSRLAGETLASPLLELPDNYPSVPVGDEEDPGDLLRRSRLRWRAPWRAAVLLAVVGAGLIAWHLWQSSLGQPTSEPLDSSTSVGPVVPGSSESPQPVGSESQGSLIVHVAGAVQQPGVVTLPLGSRVFQAIEAAGGAAPNAELGGLNLAEVLSDGAKVAVPVAGEAPRGAPSAIAGSTGTGSSSGGATKVNINTATLEELGTLPRVGPVTAQRILDWRKDHGPFASVDELDAIDGIGPKLMESLKDLVTVEGG</sequence>
<gene>
    <name evidence="4" type="ORF">ABQM86_11745</name>
</gene>
<evidence type="ECO:0000259" key="3">
    <source>
        <dbReference type="SMART" id="SM00278"/>
    </source>
</evidence>
<dbReference type="GO" id="GO:0015627">
    <property type="term" value="C:type II protein secretion system complex"/>
    <property type="evidence" value="ECO:0007669"/>
    <property type="project" value="TreeGrafter"/>
</dbReference>
<evidence type="ECO:0000256" key="2">
    <source>
        <dbReference type="SAM" id="Phobius"/>
    </source>
</evidence>
<dbReference type="GO" id="GO:0003677">
    <property type="term" value="F:DNA binding"/>
    <property type="evidence" value="ECO:0007669"/>
    <property type="project" value="InterPro"/>
</dbReference>
<dbReference type="Pfam" id="PF10531">
    <property type="entry name" value="SLBB"/>
    <property type="match status" value="1"/>
</dbReference>
<dbReference type="Gene3D" id="3.10.560.10">
    <property type="entry name" value="Outer membrane lipoprotein wza domain like"/>
    <property type="match status" value="1"/>
</dbReference>
<dbReference type="RefSeq" id="WP_369744495.1">
    <property type="nucleotide sequence ID" value="NZ_CP165735.1"/>
</dbReference>
<name>A0AB39YKC6_9MICC</name>
<dbReference type="AlphaFoldDB" id="A0AB39YKC6"/>
<dbReference type="PANTHER" id="PTHR21180:SF32">
    <property type="entry name" value="ENDONUCLEASE_EXONUCLEASE_PHOSPHATASE FAMILY DOMAIN-CONTAINING PROTEIN 1"/>
    <property type="match status" value="1"/>
</dbReference>
<feature type="domain" description="Helix-hairpin-helix DNA-binding motif class 1" evidence="3">
    <location>
        <begin position="219"/>
        <end position="238"/>
    </location>
</feature>
<dbReference type="InterPro" id="IPR010994">
    <property type="entry name" value="RuvA_2-like"/>
</dbReference>